<reference evidence="8 11" key="2">
    <citation type="submission" date="2020-07" db="EMBL/GenBank/DDBJ databases">
        <authorList>
            <person name="Feng H."/>
        </authorList>
    </citation>
    <scope>NUCLEOTIDE SEQUENCE [LARGE SCALE GENOMIC DNA]</scope>
    <source>
        <strain evidence="8">S-12</strain>
        <strain evidence="11">s-12</strain>
    </source>
</reference>
<organism evidence="9 10">
    <name type="scientific">Bacillus aquiflavi</name>
    <dbReference type="NCBI Taxonomy" id="2672567"/>
    <lineage>
        <taxon>Bacteria</taxon>
        <taxon>Bacillati</taxon>
        <taxon>Bacillota</taxon>
        <taxon>Bacilli</taxon>
        <taxon>Bacillales</taxon>
        <taxon>Bacillaceae</taxon>
        <taxon>Bacillus</taxon>
    </lineage>
</organism>
<keyword evidence="10" id="KW-1185">Reference proteome</keyword>
<evidence type="ECO:0000256" key="3">
    <source>
        <dbReference type="ARBA" id="ARBA00023125"/>
    </source>
</evidence>
<dbReference type="InterPro" id="IPR044068">
    <property type="entry name" value="CB"/>
</dbReference>
<dbReference type="InterPro" id="IPR050090">
    <property type="entry name" value="Tyrosine_recombinase_XerCD"/>
</dbReference>
<dbReference type="GO" id="GO:0006310">
    <property type="term" value="P:DNA recombination"/>
    <property type="evidence" value="ECO:0007669"/>
    <property type="project" value="UniProtKB-KW"/>
</dbReference>
<dbReference type="Pfam" id="PF02899">
    <property type="entry name" value="Phage_int_SAM_1"/>
    <property type="match status" value="1"/>
</dbReference>
<evidence type="ECO:0000313" key="11">
    <source>
        <dbReference type="Proteomes" id="UP000570010"/>
    </source>
</evidence>
<dbReference type="EMBL" id="JAAIWN010000023">
    <property type="protein sequence ID" value="NEY81904.1"/>
    <property type="molecule type" value="Genomic_DNA"/>
</dbReference>
<gene>
    <name evidence="9" type="ORF">G4D64_10405</name>
    <name evidence="8" type="ORF">H1Z61_11010</name>
</gene>
<comment type="similarity">
    <text evidence="1">Belongs to the 'phage' integrase family.</text>
</comment>
<evidence type="ECO:0000256" key="1">
    <source>
        <dbReference type="ARBA" id="ARBA00008857"/>
    </source>
</evidence>
<dbReference type="RefSeq" id="WP_107920280.1">
    <property type="nucleotide sequence ID" value="NZ_JAAIWN010000023.1"/>
</dbReference>
<keyword evidence="2" id="KW-0229">DNA integration</keyword>
<reference evidence="9 10" key="1">
    <citation type="submission" date="2020-02" db="EMBL/GenBank/DDBJ databases">
        <title>Bacillus aquiflavi sp. nov., isolated from yellow water of strong flavor Chinese baijiu in Yibin region of China.</title>
        <authorList>
            <person name="Xie J."/>
        </authorList>
    </citation>
    <scope>NUCLEOTIDE SEQUENCE [LARGE SCALE GENOMIC DNA]</scope>
    <source>
        <strain evidence="9 10">3H-10</strain>
    </source>
</reference>
<comment type="caution">
    <text evidence="9">The sequence shown here is derived from an EMBL/GenBank/DDBJ whole genome shotgun (WGS) entry which is preliminary data.</text>
</comment>
<evidence type="ECO:0000256" key="5">
    <source>
        <dbReference type="PROSITE-ProRule" id="PRU01248"/>
    </source>
</evidence>
<dbReference type="AlphaFoldDB" id="A0A6B3W332"/>
<dbReference type="InterPro" id="IPR013762">
    <property type="entry name" value="Integrase-like_cat_sf"/>
</dbReference>
<evidence type="ECO:0000256" key="2">
    <source>
        <dbReference type="ARBA" id="ARBA00022908"/>
    </source>
</evidence>
<sequence>MKVEKTLSSFVLVDSNMRIISEVLDFTNTLESKGLSPNTVKSYLDDLKIFYLWLEREGLKFYEVKPSSITSFIEYIDSRKPSGRVAPATLNRYLATLSSFFRHFEAIGGFVEESPLVKVRGYAPHQNRGYLRHVTKNWDKGLQSYFRRKLKKKSDRKRLYSNTVQKYYQAVDMLWGKNESLMFRNKLMFRVLYETGFRVSELLHLRISDYDYPDPTEKTGNIYLIERENEPLDRQLKSGERTIPVSWKLLQALEDYVLFHRPQKDDIDYIFVSHSTSNLGEPIGRTSVEDVLNEIQEESGIEYFRLTPHSLRHTHASELQDIGVDVNVIRERLGHQSIATTAKYAKPSVKTLAMAHERYLESKRGELLD</sequence>
<dbReference type="PANTHER" id="PTHR30349:SF41">
    <property type="entry name" value="INTEGRASE_RECOMBINASE PROTEIN MJ0367-RELATED"/>
    <property type="match status" value="1"/>
</dbReference>
<evidence type="ECO:0000259" key="6">
    <source>
        <dbReference type="PROSITE" id="PS51898"/>
    </source>
</evidence>
<proteinExistence type="inferred from homology"/>
<evidence type="ECO:0000256" key="4">
    <source>
        <dbReference type="ARBA" id="ARBA00023172"/>
    </source>
</evidence>
<dbReference type="GO" id="GO:0015074">
    <property type="term" value="P:DNA integration"/>
    <property type="evidence" value="ECO:0007669"/>
    <property type="project" value="UniProtKB-KW"/>
</dbReference>
<dbReference type="InterPro" id="IPR011010">
    <property type="entry name" value="DNA_brk_join_enz"/>
</dbReference>
<dbReference type="EMBL" id="JACEIO010000025">
    <property type="protein sequence ID" value="MBA4537647.1"/>
    <property type="molecule type" value="Genomic_DNA"/>
</dbReference>
<dbReference type="PROSITE" id="PS51900">
    <property type="entry name" value="CB"/>
    <property type="match status" value="1"/>
</dbReference>
<dbReference type="InterPro" id="IPR004107">
    <property type="entry name" value="Integrase_SAM-like_N"/>
</dbReference>
<dbReference type="Proteomes" id="UP000472971">
    <property type="component" value="Unassembled WGS sequence"/>
</dbReference>
<feature type="domain" description="Tyr recombinase" evidence="6">
    <location>
        <begin position="154"/>
        <end position="357"/>
    </location>
</feature>
<dbReference type="Gene3D" id="1.10.443.10">
    <property type="entry name" value="Intergrase catalytic core"/>
    <property type="match status" value="1"/>
</dbReference>
<protein>
    <submittedName>
        <fullName evidence="9">Tyrosine-type recombinase/integrase</fullName>
    </submittedName>
</protein>
<feature type="domain" description="Core-binding (CB)" evidence="7">
    <location>
        <begin position="17"/>
        <end position="105"/>
    </location>
</feature>
<evidence type="ECO:0000313" key="9">
    <source>
        <dbReference type="EMBL" id="NEY81904.1"/>
    </source>
</evidence>
<dbReference type="Gene3D" id="1.10.150.130">
    <property type="match status" value="1"/>
</dbReference>
<accession>A0A6B3W332</accession>
<evidence type="ECO:0000259" key="7">
    <source>
        <dbReference type="PROSITE" id="PS51900"/>
    </source>
</evidence>
<evidence type="ECO:0000313" key="10">
    <source>
        <dbReference type="Proteomes" id="UP000472971"/>
    </source>
</evidence>
<dbReference type="Pfam" id="PF00589">
    <property type="entry name" value="Phage_integrase"/>
    <property type="match status" value="1"/>
</dbReference>
<dbReference type="InterPro" id="IPR010998">
    <property type="entry name" value="Integrase_recombinase_N"/>
</dbReference>
<keyword evidence="4" id="KW-0233">DNA recombination</keyword>
<keyword evidence="3 5" id="KW-0238">DNA-binding</keyword>
<dbReference type="PANTHER" id="PTHR30349">
    <property type="entry name" value="PHAGE INTEGRASE-RELATED"/>
    <property type="match status" value="1"/>
</dbReference>
<dbReference type="GO" id="GO:0003677">
    <property type="term" value="F:DNA binding"/>
    <property type="evidence" value="ECO:0007669"/>
    <property type="project" value="UniProtKB-UniRule"/>
</dbReference>
<dbReference type="SUPFAM" id="SSF56349">
    <property type="entry name" value="DNA breaking-rejoining enzymes"/>
    <property type="match status" value="1"/>
</dbReference>
<dbReference type="InterPro" id="IPR002104">
    <property type="entry name" value="Integrase_catalytic"/>
</dbReference>
<dbReference type="Proteomes" id="UP000570010">
    <property type="component" value="Unassembled WGS sequence"/>
</dbReference>
<evidence type="ECO:0000313" key="8">
    <source>
        <dbReference type="EMBL" id="MBA4537647.1"/>
    </source>
</evidence>
<name>A0A6B3W332_9BACI</name>
<dbReference type="PROSITE" id="PS51898">
    <property type="entry name" value="TYR_RECOMBINASE"/>
    <property type="match status" value="1"/>
</dbReference>